<comment type="caution">
    <text evidence="2">The sequence shown here is derived from an EMBL/GenBank/DDBJ whole genome shotgun (WGS) entry which is preliminary data.</text>
</comment>
<evidence type="ECO:0000256" key="1">
    <source>
        <dbReference type="SAM" id="MobiDB-lite"/>
    </source>
</evidence>
<accession>A0A1J9PGB5</accession>
<dbReference type="EMBL" id="LGRN01000155">
    <property type="protein sequence ID" value="OJD15464.1"/>
    <property type="molecule type" value="Genomic_DNA"/>
</dbReference>
<name>A0A1J9PGB5_9EURO</name>
<gene>
    <name evidence="2" type="ORF">AJ78_04281</name>
</gene>
<dbReference type="VEuPathDB" id="FungiDB:AJ78_04281"/>
<dbReference type="Proteomes" id="UP000182235">
    <property type="component" value="Unassembled WGS sequence"/>
</dbReference>
<dbReference type="AlphaFoldDB" id="A0A1J9PGB5"/>
<proteinExistence type="predicted"/>
<reference evidence="2 3" key="1">
    <citation type="submission" date="2015-07" db="EMBL/GenBank/DDBJ databases">
        <title>Emmonsia species relationships and genome sequence.</title>
        <authorList>
            <consortium name="The Broad Institute Genomics Platform"/>
            <person name="Cuomo C.A."/>
            <person name="Munoz J.F."/>
            <person name="Imamovic A."/>
            <person name="Priest M.E."/>
            <person name="Young S."/>
            <person name="Clay O.K."/>
            <person name="McEwen J.G."/>
        </authorList>
    </citation>
    <scope>NUCLEOTIDE SEQUENCE [LARGE SCALE GENOMIC DNA]</scope>
    <source>
        <strain evidence="2 3">UAMH 9510</strain>
    </source>
</reference>
<feature type="region of interest" description="Disordered" evidence="1">
    <location>
        <begin position="1"/>
        <end position="21"/>
    </location>
</feature>
<protein>
    <submittedName>
        <fullName evidence="2">Uncharacterized protein</fullName>
    </submittedName>
</protein>
<evidence type="ECO:0000313" key="2">
    <source>
        <dbReference type="EMBL" id="OJD15464.1"/>
    </source>
</evidence>
<organism evidence="2 3">
    <name type="scientific">Emergomyces pasteurianus Ep9510</name>
    <dbReference type="NCBI Taxonomy" id="1447872"/>
    <lineage>
        <taxon>Eukaryota</taxon>
        <taxon>Fungi</taxon>
        <taxon>Dikarya</taxon>
        <taxon>Ascomycota</taxon>
        <taxon>Pezizomycotina</taxon>
        <taxon>Eurotiomycetes</taxon>
        <taxon>Eurotiomycetidae</taxon>
        <taxon>Onygenales</taxon>
        <taxon>Ajellomycetaceae</taxon>
        <taxon>Emergomyces</taxon>
    </lineage>
</organism>
<feature type="compositionally biased region" description="Basic residues" evidence="1">
    <location>
        <begin position="1"/>
        <end position="13"/>
    </location>
</feature>
<sequence>MACLRRPRGRRARVNPSSSGLSDAQVLSMFSSSSASFFTSNNSMKLDVMHAELTAAQFVLMIMLSSVNLNTLAADALAAEALCSVPPPRGIDSFFYDQENSDQGLSGFRSRDKGKALLCDPLSSSVHATRSKCKAVKSLTPFKAESQVDDGDNSVASEGVDENDSDEFMKMINAFAACVALHSEEVFNAVTFFSLF</sequence>
<evidence type="ECO:0000313" key="3">
    <source>
        <dbReference type="Proteomes" id="UP000182235"/>
    </source>
</evidence>
<keyword evidence="3" id="KW-1185">Reference proteome</keyword>